<reference evidence="2 3" key="1">
    <citation type="submission" date="2017-08" db="EMBL/GenBank/DDBJ databases">
        <title>Infants hospitalized years apart are colonized by the same room-sourced microbial strains.</title>
        <authorList>
            <person name="Brooks B."/>
            <person name="Olm M.R."/>
            <person name="Firek B.A."/>
            <person name="Baker R."/>
            <person name="Thomas B.C."/>
            <person name="Morowitz M.J."/>
            <person name="Banfield J.F."/>
        </authorList>
    </citation>
    <scope>NUCLEOTIDE SEQUENCE [LARGE SCALE GENOMIC DNA]</scope>
    <source>
        <strain evidence="2">S2_018_000_R2_104</strain>
    </source>
</reference>
<sequence>KEFGGIDILVNNAGIFEGGEELAAYAKTVNVNVLSVVSGTLAAVKHMKEGGRVINISSGLGERAIMAGLTAYNMSKFAVNGLTRSWAHDYAPRGITVNAVLPGPIDTDMNPNDGGDQSQYMTSITPLKRYGKTADIAAAVSFLAGEEAGYITGETLRVDGGINA</sequence>
<dbReference type="PANTHER" id="PTHR42760:SF50">
    <property type="entry name" value="SHORT-CHAIN DEHYDROGENASE-RELATED"/>
    <property type="match status" value="1"/>
</dbReference>
<dbReference type="Proteomes" id="UP000249557">
    <property type="component" value="Unassembled WGS sequence"/>
</dbReference>
<gene>
    <name evidence="2" type="ORF">DI626_06780</name>
</gene>
<dbReference type="InterPro" id="IPR036291">
    <property type="entry name" value="NAD(P)-bd_dom_sf"/>
</dbReference>
<dbReference type="EMBL" id="QFNK01000124">
    <property type="protein sequence ID" value="PZO86159.1"/>
    <property type="molecule type" value="Genomic_DNA"/>
</dbReference>
<dbReference type="GO" id="GO:0016616">
    <property type="term" value="F:oxidoreductase activity, acting on the CH-OH group of donors, NAD or NADP as acceptor"/>
    <property type="evidence" value="ECO:0007669"/>
    <property type="project" value="TreeGrafter"/>
</dbReference>
<dbReference type="PRINTS" id="PR00080">
    <property type="entry name" value="SDRFAMILY"/>
</dbReference>
<dbReference type="PRINTS" id="PR00081">
    <property type="entry name" value="GDHRDH"/>
</dbReference>
<dbReference type="PANTHER" id="PTHR42760">
    <property type="entry name" value="SHORT-CHAIN DEHYDROGENASES/REDUCTASES FAMILY MEMBER"/>
    <property type="match status" value="1"/>
</dbReference>
<feature type="non-terminal residue" evidence="2">
    <location>
        <position position="1"/>
    </location>
</feature>
<evidence type="ECO:0000313" key="3">
    <source>
        <dbReference type="Proteomes" id="UP000249557"/>
    </source>
</evidence>
<comment type="similarity">
    <text evidence="1">Belongs to the short-chain dehydrogenases/reductases (SDR) family.</text>
</comment>
<dbReference type="CDD" id="cd05233">
    <property type="entry name" value="SDR_c"/>
    <property type="match status" value="1"/>
</dbReference>
<comment type="caution">
    <text evidence="2">The sequence shown here is derived from an EMBL/GenBank/DDBJ whole genome shotgun (WGS) entry which is preliminary data.</text>
</comment>
<dbReference type="SUPFAM" id="SSF51735">
    <property type="entry name" value="NAD(P)-binding Rossmann-fold domains"/>
    <property type="match status" value="1"/>
</dbReference>
<protein>
    <submittedName>
        <fullName evidence="2">Oxidoreductase</fullName>
    </submittedName>
</protein>
<evidence type="ECO:0000313" key="2">
    <source>
        <dbReference type="EMBL" id="PZO86159.1"/>
    </source>
</evidence>
<dbReference type="InterPro" id="IPR002347">
    <property type="entry name" value="SDR_fam"/>
</dbReference>
<dbReference type="Pfam" id="PF13561">
    <property type="entry name" value="adh_short_C2"/>
    <property type="match status" value="1"/>
</dbReference>
<accession>A0A2W5A137</accession>
<dbReference type="AlphaFoldDB" id="A0A2W5A137"/>
<name>A0A2W5A137_9BACT</name>
<organism evidence="2 3">
    <name type="scientific">Micavibrio aeruginosavorus</name>
    <dbReference type="NCBI Taxonomy" id="349221"/>
    <lineage>
        <taxon>Bacteria</taxon>
        <taxon>Pseudomonadati</taxon>
        <taxon>Bdellovibrionota</taxon>
        <taxon>Bdellovibrionia</taxon>
        <taxon>Bdellovibrionales</taxon>
        <taxon>Pseudobdellovibrionaceae</taxon>
        <taxon>Micavibrio</taxon>
    </lineage>
</organism>
<proteinExistence type="inferred from homology"/>
<dbReference type="Gene3D" id="3.40.50.720">
    <property type="entry name" value="NAD(P)-binding Rossmann-like Domain"/>
    <property type="match status" value="1"/>
</dbReference>
<evidence type="ECO:0000256" key="1">
    <source>
        <dbReference type="ARBA" id="ARBA00006484"/>
    </source>
</evidence>